<sequence length="85" mass="9327">MCSARRANITAPAGQQRSTVRHDTVVKSGSRSQAKRRSVCVSESGDGYRFGRRASGEAFVFTVAGLLWYGSWVVGLWLVAYPFVL</sequence>
<accession>A0A3N4JME6</accession>
<evidence type="ECO:0000256" key="2">
    <source>
        <dbReference type="SAM" id="Phobius"/>
    </source>
</evidence>
<evidence type="ECO:0000313" key="4">
    <source>
        <dbReference type="Proteomes" id="UP000276215"/>
    </source>
</evidence>
<dbReference type="Proteomes" id="UP000276215">
    <property type="component" value="Unassembled WGS sequence"/>
</dbReference>
<name>A0A3N4JME6_9PEZI</name>
<keyword evidence="2" id="KW-0812">Transmembrane</keyword>
<evidence type="ECO:0000256" key="1">
    <source>
        <dbReference type="SAM" id="MobiDB-lite"/>
    </source>
</evidence>
<keyword evidence="4" id="KW-1185">Reference proteome</keyword>
<keyword evidence="2" id="KW-1133">Transmembrane helix</keyword>
<feature type="transmembrane region" description="Helical" evidence="2">
    <location>
        <begin position="58"/>
        <end position="80"/>
    </location>
</feature>
<proteinExistence type="predicted"/>
<feature type="region of interest" description="Disordered" evidence="1">
    <location>
        <begin position="1"/>
        <end position="31"/>
    </location>
</feature>
<evidence type="ECO:0000313" key="3">
    <source>
        <dbReference type="EMBL" id="RPA97600.1"/>
    </source>
</evidence>
<keyword evidence="2" id="KW-0472">Membrane</keyword>
<gene>
    <name evidence="3" type="ORF">L873DRAFT_1809665</name>
</gene>
<protein>
    <submittedName>
        <fullName evidence="3">Uncharacterized protein</fullName>
    </submittedName>
</protein>
<organism evidence="3 4">
    <name type="scientific">Choiromyces venosus 120613-1</name>
    <dbReference type="NCBI Taxonomy" id="1336337"/>
    <lineage>
        <taxon>Eukaryota</taxon>
        <taxon>Fungi</taxon>
        <taxon>Dikarya</taxon>
        <taxon>Ascomycota</taxon>
        <taxon>Pezizomycotina</taxon>
        <taxon>Pezizomycetes</taxon>
        <taxon>Pezizales</taxon>
        <taxon>Tuberaceae</taxon>
        <taxon>Choiromyces</taxon>
    </lineage>
</organism>
<dbReference type="AlphaFoldDB" id="A0A3N4JME6"/>
<dbReference type="EMBL" id="ML120403">
    <property type="protein sequence ID" value="RPA97600.1"/>
    <property type="molecule type" value="Genomic_DNA"/>
</dbReference>
<reference evidence="3 4" key="1">
    <citation type="journal article" date="2018" name="Nat. Ecol. Evol.">
        <title>Pezizomycetes genomes reveal the molecular basis of ectomycorrhizal truffle lifestyle.</title>
        <authorList>
            <person name="Murat C."/>
            <person name="Payen T."/>
            <person name="Noel B."/>
            <person name="Kuo A."/>
            <person name="Morin E."/>
            <person name="Chen J."/>
            <person name="Kohler A."/>
            <person name="Krizsan K."/>
            <person name="Balestrini R."/>
            <person name="Da Silva C."/>
            <person name="Montanini B."/>
            <person name="Hainaut M."/>
            <person name="Levati E."/>
            <person name="Barry K.W."/>
            <person name="Belfiori B."/>
            <person name="Cichocki N."/>
            <person name="Clum A."/>
            <person name="Dockter R.B."/>
            <person name="Fauchery L."/>
            <person name="Guy J."/>
            <person name="Iotti M."/>
            <person name="Le Tacon F."/>
            <person name="Lindquist E.A."/>
            <person name="Lipzen A."/>
            <person name="Malagnac F."/>
            <person name="Mello A."/>
            <person name="Molinier V."/>
            <person name="Miyauchi S."/>
            <person name="Poulain J."/>
            <person name="Riccioni C."/>
            <person name="Rubini A."/>
            <person name="Sitrit Y."/>
            <person name="Splivallo R."/>
            <person name="Traeger S."/>
            <person name="Wang M."/>
            <person name="Zifcakova L."/>
            <person name="Wipf D."/>
            <person name="Zambonelli A."/>
            <person name="Paolocci F."/>
            <person name="Nowrousian M."/>
            <person name="Ottonello S."/>
            <person name="Baldrian P."/>
            <person name="Spatafora J.W."/>
            <person name="Henrissat B."/>
            <person name="Nagy L.G."/>
            <person name="Aury J.M."/>
            <person name="Wincker P."/>
            <person name="Grigoriev I.V."/>
            <person name="Bonfante P."/>
            <person name="Martin F.M."/>
        </authorList>
    </citation>
    <scope>NUCLEOTIDE SEQUENCE [LARGE SCALE GENOMIC DNA]</scope>
    <source>
        <strain evidence="3 4">120613-1</strain>
    </source>
</reference>